<gene>
    <name evidence="3" type="ORF">CTI12_AA417050</name>
</gene>
<keyword evidence="4" id="KW-1185">Reference proteome</keyword>
<dbReference type="Proteomes" id="UP000245207">
    <property type="component" value="Unassembled WGS sequence"/>
</dbReference>
<dbReference type="OrthoDB" id="1434301at2759"/>
<organism evidence="3 4">
    <name type="scientific">Artemisia annua</name>
    <name type="common">Sweet wormwood</name>
    <dbReference type="NCBI Taxonomy" id="35608"/>
    <lineage>
        <taxon>Eukaryota</taxon>
        <taxon>Viridiplantae</taxon>
        <taxon>Streptophyta</taxon>
        <taxon>Embryophyta</taxon>
        <taxon>Tracheophyta</taxon>
        <taxon>Spermatophyta</taxon>
        <taxon>Magnoliopsida</taxon>
        <taxon>eudicotyledons</taxon>
        <taxon>Gunneridae</taxon>
        <taxon>Pentapetalae</taxon>
        <taxon>asterids</taxon>
        <taxon>campanulids</taxon>
        <taxon>Asterales</taxon>
        <taxon>Asteraceae</taxon>
        <taxon>Asteroideae</taxon>
        <taxon>Anthemideae</taxon>
        <taxon>Artemisiinae</taxon>
        <taxon>Artemisia</taxon>
    </lineage>
</organism>
<comment type="caution">
    <text evidence="3">The sequence shown here is derived from an EMBL/GenBank/DDBJ whole genome shotgun (WGS) entry which is preliminary data.</text>
</comment>
<dbReference type="SUPFAM" id="SSF53098">
    <property type="entry name" value="Ribonuclease H-like"/>
    <property type="match status" value="1"/>
</dbReference>
<evidence type="ECO:0000313" key="4">
    <source>
        <dbReference type="Proteomes" id="UP000245207"/>
    </source>
</evidence>
<dbReference type="AlphaFoldDB" id="A0A2U1M625"/>
<dbReference type="InterPro" id="IPR008906">
    <property type="entry name" value="HATC_C_dom"/>
</dbReference>
<dbReference type="PANTHER" id="PTHR23272">
    <property type="entry name" value="BED FINGER-RELATED"/>
    <property type="match status" value="1"/>
</dbReference>
<dbReference type="PANTHER" id="PTHR23272:SF184">
    <property type="entry name" value="OS03G0311250 PROTEIN"/>
    <property type="match status" value="1"/>
</dbReference>
<evidence type="ECO:0000256" key="1">
    <source>
        <dbReference type="SAM" id="MobiDB-lite"/>
    </source>
</evidence>
<dbReference type="Pfam" id="PF05699">
    <property type="entry name" value="Dimer_Tnp_hAT"/>
    <property type="match status" value="1"/>
</dbReference>
<dbReference type="GO" id="GO:0046983">
    <property type="term" value="F:protein dimerization activity"/>
    <property type="evidence" value="ECO:0007669"/>
    <property type="project" value="InterPro"/>
</dbReference>
<name>A0A2U1M625_ARTAN</name>
<protein>
    <submittedName>
        <fullName evidence="3">Zinc finger BED domain-containing protein RICESLEEPER 1</fullName>
    </submittedName>
</protein>
<feature type="region of interest" description="Disordered" evidence="1">
    <location>
        <begin position="47"/>
        <end position="68"/>
    </location>
</feature>
<proteinExistence type="predicted"/>
<sequence>MEVDEESDETPILFLTDEELCDKLVKNVEKDTRVLFAMYKENYGTNISSDIPKATSSQSTNTSRRRGNSFLNAFKDKVGNKLSGGEDELTKYLKEPRLELEDDEDFDILNCWKLNSPTFPIVSRMAKEIQEALDKQKGEHEKEKNVAP</sequence>
<reference evidence="3 4" key="1">
    <citation type="journal article" date="2018" name="Mol. Plant">
        <title>The genome of Artemisia annua provides insight into the evolution of Asteraceae family and artemisinin biosynthesis.</title>
        <authorList>
            <person name="Shen Q."/>
            <person name="Zhang L."/>
            <person name="Liao Z."/>
            <person name="Wang S."/>
            <person name="Yan T."/>
            <person name="Shi P."/>
            <person name="Liu M."/>
            <person name="Fu X."/>
            <person name="Pan Q."/>
            <person name="Wang Y."/>
            <person name="Lv Z."/>
            <person name="Lu X."/>
            <person name="Zhang F."/>
            <person name="Jiang W."/>
            <person name="Ma Y."/>
            <person name="Chen M."/>
            <person name="Hao X."/>
            <person name="Li L."/>
            <person name="Tang Y."/>
            <person name="Lv G."/>
            <person name="Zhou Y."/>
            <person name="Sun X."/>
            <person name="Brodelius P.E."/>
            <person name="Rose J.K.C."/>
            <person name="Tang K."/>
        </authorList>
    </citation>
    <scope>NUCLEOTIDE SEQUENCE [LARGE SCALE GENOMIC DNA]</scope>
    <source>
        <strain evidence="4">cv. Huhao1</strain>
        <tissue evidence="3">Leaf</tissue>
    </source>
</reference>
<feature type="domain" description="HAT C-terminal dimerisation" evidence="2">
    <location>
        <begin position="88"/>
        <end position="129"/>
    </location>
</feature>
<dbReference type="EMBL" id="PKPP01006381">
    <property type="protein sequence ID" value="PWA56701.1"/>
    <property type="molecule type" value="Genomic_DNA"/>
</dbReference>
<accession>A0A2U1M625</accession>
<evidence type="ECO:0000313" key="3">
    <source>
        <dbReference type="EMBL" id="PWA56701.1"/>
    </source>
</evidence>
<evidence type="ECO:0000259" key="2">
    <source>
        <dbReference type="Pfam" id="PF05699"/>
    </source>
</evidence>
<dbReference type="InterPro" id="IPR012337">
    <property type="entry name" value="RNaseH-like_sf"/>
</dbReference>